<keyword evidence="3" id="KW-0804">Transcription</keyword>
<accession>A0A1R1SCZ0</accession>
<dbReference type="Pfam" id="PF12852">
    <property type="entry name" value="Cupin_6"/>
    <property type="match status" value="1"/>
</dbReference>
<sequence>MDVLDDHLGGVRARGAAFCRSVVEPPWGVRFTGPVPLALATVLTGDAWITVAGSAPALLREGDIALIRAARPFTVSDDPDTPPRIVIEDETTCYTVGDGPPLGSDDLVLGPRTCGLEPDATDTFIVAGYPIRGDVGDRLLRSLPDLAIVPDGPDLAPLSGLLATEIVGEEPGQQVVLDRLLDMLLVKALRRWFERPDAEPPAGYRALADARVGRALRALHEAPGRPWTVAALAAEAGLSRAAFARTFTELVGVPPMTYVTEWRMALAADLLRERGASVASVARRIGYADGFAFSNAFKRVRGRPPSAVIAEARGGRP</sequence>
<dbReference type="PANTHER" id="PTHR46796">
    <property type="entry name" value="HTH-TYPE TRANSCRIPTIONAL ACTIVATOR RHAS-RELATED"/>
    <property type="match status" value="1"/>
</dbReference>
<dbReference type="InterPro" id="IPR050204">
    <property type="entry name" value="AraC_XylS_family_regulators"/>
</dbReference>
<organism evidence="5 6">
    <name type="scientific">Streptomyces sparsogenes DSM 40356</name>
    <dbReference type="NCBI Taxonomy" id="1331668"/>
    <lineage>
        <taxon>Bacteria</taxon>
        <taxon>Bacillati</taxon>
        <taxon>Actinomycetota</taxon>
        <taxon>Actinomycetes</taxon>
        <taxon>Kitasatosporales</taxon>
        <taxon>Streptomycetaceae</taxon>
        <taxon>Streptomyces</taxon>
    </lineage>
</organism>
<evidence type="ECO:0000256" key="2">
    <source>
        <dbReference type="ARBA" id="ARBA00023125"/>
    </source>
</evidence>
<dbReference type="EMBL" id="ASQP01000345">
    <property type="protein sequence ID" value="OMI36281.1"/>
    <property type="molecule type" value="Genomic_DNA"/>
</dbReference>
<gene>
    <name evidence="5" type="ORF">SPAR_26871</name>
</gene>
<dbReference type="PROSITE" id="PS00041">
    <property type="entry name" value="HTH_ARAC_FAMILY_1"/>
    <property type="match status" value="1"/>
</dbReference>
<dbReference type="GO" id="GO:0043565">
    <property type="term" value="F:sequence-specific DNA binding"/>
    <property type="evidence" value="ECO:0007669"/>
    <property type="project" value="InterPro"/>
</dbReference>
<name>A0A1R1SCZ0_9ACTN</name>
<dbReference type="STRING" id="67365.GCA_001704635_03155"/>
<protein>
    <submittedName>
        <fullName evidence="5">AraC family transcriptional regulator</fullName>
    </submittedName>
</protein>
<dbReference type="SMART" id="SM00342">
    <property type="entry name" value="HTH_ARAC"/>
    <property type="match status" value="1"/>
</dbReference>
<keyword evidence="1" id="KW-0805">Transcription regulation</keyword>
<dbReference type="RefSeq" id="WP_065967674.1">
    <property type="nucleotide sequence ID" value="NZ_ASQP01000345.1"/>
</dbReference>
<dbReference type="GO" id="GO:0003700">
    <property type="term" value="F:DNA-binding transcription factor activity"/>
    <property type="evidence" value="ECO:0007669"/>
    <property type="project" value="InterPro"/>
</dbReference>
<feature type="domain" description="HTH araC/xylS-type" evidence="4">
    <location>
        <begin position="213"/>
        <end position="311"/>
    </location>
</feature>
<evidence type="ECO:0000256" key="1">
    <source>
        <dbReference type="ARBA" id="ARBA00023015"/>
    </source>
</evidence>
<dbReference type="InterPro" id="IPR018060">
    <property type="entry name" value="HTH_AraC"/>
</dbReference>
<comment type="caution">
    <text evidence="5">The sequence shown here is derived from an EMBL/GenBank/DDBJ whole genome shotgun (WGS) entry which is preliminary data.</text>
</comment>
<dbReference type="PROSITE" id="PS01124">
    <property type="entry name" value="HTH_ARAC_FAMILY_2"/>
    <property type="match status" value="1"/>
</dbReference>
<keyword evidence="2" id="KW-0238">DNA-binding</keyword>
<dbReference type="InterPro" id="IPR032783">
    <property type="entry name" value="AraC_lig"/>
</dbReference>
<keyword evidence="6" id="KW-1185">Reference proteome</keyword>
<evidence type="ECO:0000259" key="4">
    <source>
        <dbReference type="PROSITE" id="PS01124"/>
    </source>
</evidence>
<dbReference type="AlphaFoldDB" id="A0A1R1SCZ0"/>
<dbReference type="GeneID" id="96747751"/>
<evidence type="ECO:0000313" key="5">
    <source>
        <dbReference type="EMBL" id="OMI36281.1"/>
    </source>
</evidence>
<evidence type="ECO:0000256" key="3">
    <source>
        <dbReference type="ARBA" id="ARBA00023163"/>
    </source>
</evidence>
<dbReference type="Gene3D" id="1.10.10.60">
    <property type="entry name" value="Homeodomain-like"/>
    <property type="match status" value="2"/>
</dbReference>
<dbReference type="InterPro" id="IPR009057">
    <property type="entry name" value="Homeodomain-like_sf"/>
</dbReference>
<dbReference type="SUPFAM" id="SSF46689">
    <property type="entry name" value="Homeodomain-like"/>
    <property type="match status" value="2"/>
</dbReference>
<dbReference type="InterPro" id="IPR018062">
    <property type="entry name" value="HTH_AraC-typ_CS"/>
</dbReference>
<evidence type="ECO:0000313" key="6">
    <source>
        <dbReference type="Proteomes" id="UP000186168"/>
    </source>
</evidence>
<dbReference type="Proteomes" id="UP000186168">
    <property type="component" value="Unassembled WGS sequence"/>
</dbReference>
<dbReference type="PANTHER" id="PTHR46796:SF13">
    <property type="entry name" value="HTH-TYPE TRANSCRIPTIONAL ACTIVATOR RHAS"/>
    <property type="match status" value="1"/>
</dbReference>
<reference evidence="5 6" key="1">
    <citation type="submission" date="2013-05" db="EMBL/GenBank/DDBJ databases">
        <title>Genome sequence of Streptomyces sparsogenes DSM 40356.</title>
        <authorList>
            <person name="Coyne S."/>
            <person name="Seebeck F.P."/>
        </authorList>
    </citation>
    <scope>NUCLEOTIDE SEQUENCE [LARGE SCALE GENOMIC DNA]</scope>
    <source>
        <strain evidence="5 6">DSM 40356</strain>
    </source>
</reference>
<proteinExistence type="predicted"/>
<dbReference type="Pfam" id="PF12833">
    <property type="entry name" value="HTH_18"/>
    <property type="match status" value="1"/>
</dbReference>